<dbReference type="KEGG" id="tact:SG35_019030"/>
<reference evidence="2 3" key="2">
    <citation type="journal article" date="2022" name="Mar. Drugs">
        <title>Bioassay-Guided Fractionation Leads to the Detection of Cholic Acid Generated by the Rare Thalassomonas sp.</title>
        <authorList>
            <person name="Pheiffer F."/>
            <person name="Schneider Y.K."/>
            <person name="Hansen E.H."/>
            <person name="Andersen J.H."/>
            <person name="Isaksson J."/>
            <person name="Busche T."/>
            <person name="R C."/>
            <person name="Kalinowski J."/>
            <person name="Zyl L.V."/>
            <person name="Trindade M."/>
        </authorList>
    </citation>
    <scope>NUCLEOTIDE SEQUENCE [LARGE SCALE GENOMIC DNA]</scope>
    <source>
        <strain evidence="2 3">A5K-106</strain>
    </source>
</reference>
<keyword evidence="1" id="KW-1133">Transmembrane helix</keyword>
<keyword evidence="1" id="KW-0812">Transmembrane</keyword>
<evidence type="ECO:0000256" key="1">
    <source>
        <dbReference type="SAM" id="Phobius"/>
    </source>
</evidence>
<gene>
    <name evidence="2" type="ORF">SG35_019030</name>
</gene>
<proteinExistence type="predicted"/>
<dbReference type="EMBL" id="CP059735">
    <property type="protein sequence ID" value="WDD97401.1"/>
    <property type="molecule type" value="Genomic_DNA"/>
</dbReference>
<feature type="transmembrane region" description="Helical" evidence="1">
    <location>
        <begin position="107"/>
        <end position="127"/>
    </location>
</feature>
<feature type="transmembrane region" description="Helical" evidence="1">
    <location>
        <begin position="81"/>
        <end position="101"/>
    </location>
</feature>
<organism evidence="2 3">
    <name type="scientific">Thalassomonas actiniarum</name>
    <dbReference type="NCBI Taxonomy" id="485447"/>
    <lineage>
        <taxon>Bacteria</taxon>
        <taxon>Pseudomonadati</taxon>
        <taxon>Pseudomonadota</taxon>
        <taxon>Gammaproteobacteria</taxon>
        <taxon>Alteromonadales</taxon>
        <taxon>Colwelliaceae</taxon>
        <taxon>Thalassomonas</taxon>
    </lineage>
</organism>
<protein>
    <submittedName>
        <fullName evidence="2">Uncharacterized protein</fullName>
    </submittedName>
</protein>
<evidence type="ECO:0000313" key="2">
    <source>
        <dbReference type="EMBL" id="WDD97401.1"/>
    </source>
</evidence>
<keyword evidence="1" id="KW-0472">Membrane</keyword>
<dbReference type="RefSeq" id="WP_044833991.1">
    <property type="nucleotide sequence ID" value="NZ_CP059735.1"/>
</dbReference>
<reference evidence="2 3" key="1">
    <citation type="journal article" date="2015" name="Genome Announc.">
        <title>Draft Genome Sequences of Marine Isolates of Thalassomonas viridans and Thalassomonas actiniarum.</title>
        <authorList>
            <person name="Olonade I."/>
            <person name="van Zyl L.J."/>
            <person name="Trindade M."/>
        </authorList>
    </citation>
    <scope>NUCLEOTIDE SEQUENCE [LARGE SCALE GENOMIC DNA]</scope>
    <source>
        <strain evidence="2 3">A5K-106</strain>
    </source>
</reference>
<dbReference type="AlphaFoldDB" id="A0AAF0BYD3"/>
<dbReference type="Proteomes" id="UP000032568">
    <property type="component" value="Chromosome"/>
</dbReference>
<evidence type="ECO:0000313" key="3">
    <source>
        <dbReference type="Proteomes" id="UP000032568"/>
    </source>
</evidence>
<name>A0AAF0BYD3_9GAMM</name>
<sequence length="179" mass="19344">MSGYFKDNDPMSFSSQISVLFPKTGISLTGLPHNIYAIISRSEYDKLSSDKKLAVDTKVLTRNQANTYANLFRRAAARNTIPWILGPAGLLPGVGTVISITTSTLDGLYRLGGASAISAGCMAVLMAEGGRFTKYYSLAIDPSHGELLVIMVFYHVSIGKENRMYGVYSAKYALEVEGG</sequence>
<accession>A0AAF0BYD3</accession>
<keyword evidence="3" id="KW-1185">Reference proteome</keyword>